<accession>A0ABX8AB34</accession>
<feature type="transmembrane region" description="Helical" evidence="2">
    <location>
        <begin position="100"/>
        <end position="117"/>
    </location>
</feature>
<protein>
    <submittedName>
        <fullName evidence="6">DUF4880 domain-containing protein</fullName>
    </submittedName>
</protein>
<dbReference type="PIRSF" id="PIRSF018266">
    <property type="entry name" value="FecR"/>
    <property type="match status" value="1"/>
</dbReference>
<evidence type="ECO:0000256" key="2">
    <source>
        <dbReference type="SAM" id="Phobius"/>
    </source>
</evidence>
<keyword evidence="2" id="KW-1133">Transmembrane helix</keyword>
<dbReference type="PANTHER" id="PTHR30273">
    <property type="entry name" value="PERIPLASMIC SIGNAL SENSOR AND SIGMA FACTOR ACTIVATOR FECR-RELATED"/>
    <property type="match status" value="1"/>
</dbReference>
<feature type="region of interest" description="Disordered" evidence="1">
    <location>
        <begin position="1"/>
        <end position="21"/>
    </location>
</feature>
<keyword evidence="7" id="KW-1185">Reference proteome</keyword>
<dbReference type="Pfam" id="PF04773">
    <property type="entry name" value="FecR"/>
    <property type="match status" value="1"/>
</dbReference>
<evidence type="ECO:0000259" key="4">
    <source>
        <dbReference type="Pfam" id="PF16220"/>
    </source>
</evidence>
<dbReference type="Proteomes" id="UP000682843">
    <property type="component" value="Chromosome"/>
</dbReference>
<evidence type="ECO:0000259" key="3">
    <source>
        <dbReference type="Pfam" id="PF04773"/>
    </source>
</evidence>
<reference evidence="6 7" key="1">
    <citation type="submission" date="2019-02" db="EMBL/GenBank/DDBJ databases">
        <title>Emended description of the genus Rhodopseudomonas and description of Rhodopseudomonas albus sp. nov., a non-phototrophic, heavy-metal-tolerant bacterium isolated from garden soil.</title>
        <authorList>
            <person name="Bao Z."/>
            <person name="Cao W.W."/>
            <person name="Sato Y."/>
            <person name="Nishizawa T."/>
            <person name="Zhao J."/>
            <person name="Guo Y."/>
            <person name="Ohta H."/>
        </authorList>
    </citation>
    <scope>NUCLEOTIDE SEQUENCE [LARGE SCALE GENOMIC DNA]</scope>
    <source>
        <strain evidence="6 7">SK50-23</strain>
    </source>
</reference>
<proteinExistence type="predicted"/>
<dbReference type="RefSeq" id="WP_211909089.1">
    <property type="nucleotide sequence ID" value="NZ_CP036498.1"/>
</dbReference>
<feature type="domain" description="FecR N-terminal" evidence="4">
    <location>
        <begin position="23"/>
        <end position="65"/>
    </location>
</feature>
<evidence type="ECO:0000259" key="5">
    <source>
        <dbReference type="Pfam" id="PF16344"/>
    </source>
</evidence>
<sequence>MAKDDNRGLTPDGGYHHPDPATDEALDWFLRLQEEGDDPALQADFQRWLAGDPARQAAFSRLQRVQAAPALRSATVQDRQSLDRRTSVVRLRRKPTARRWMIGVAAVAALLAVALLPEPSLLLRLQSDHLTLAGELRRVQLPDGSDMVLNTSSAVALDFSDGKRIVRLLAGEAYFDVRKMAGQPFIVAGPVSEVEVKGTAFDVQIGDRQDTVMLERGVVDVRRQADRGDRVVLKPGEMVTASDSRISAISAVDTSVSFAWLDGRIIFREQPFGKALNELRRYYGGRVILATDRFTNNAVSGNYRVGNAEDAIRTLAETVGATVTSLPGGFIILR</sequence>
<dbReference type="InterPro" id="IPR012373">
    <property type="entry name" value="Ferrdict_sens_TM"/>
</dbReference>
<dbReference type="Pfam" id="PF16220">
    <property type="entry name" value="DUF4880"/>
    <property type="match status" value="1"/>
</dbReference>
<dbReference type="PANTHER" id="PTHR30273:SF2">
    <property type="entry name" value="PROTEIN FECR"/>
    <property type="match status" value="1"/>
</dbReference>
<dbReference type="Pfam" id="PF16344">
    <property type="entry name" value="FecR_C"/>
    <property type="match status" value="1"/>
</dbReference>
<organism evidence="6 7">
    <name type="scientific">Tardiphaga alba</name>
    <dbReference type="NCBI Taxonomy" id="340268"/>
    <lineage>
        <taxon>Bacteria</taxon>
        <taxon>Pseudomonadati</taxon>
        <taxon>Pseudomonadota</taxon>
        <taxon>Alphaproteobacteria</taxon>
        <taxon>Hyphomicrobiales</taxon>
        <taxon>Nitrobacteraceae</taxon>
        <taxon>Tardiphaga</taxon>
    </lineage>
</organism>
<evidence type="ECO:0000313" key="7">
    <source>
        <dbReference type="Proteomes" id="UP000682843"/>
    </source>
</evidence>
<dbReference type="EMBL" id="CP036498">
    <property type="protein sequence ID" value="QUS40506.1"/>
    <property type="molecule type" value="Genomic_DNA"/>
</dbReference>
<keyword evidence="2" id="KW-0472">Membrane</keyword>
<feature type="domain" description="Protein FecR C-terminal" evidence="5">
    <location>
        <begin position="264"/>
        <end position="322"/>
    </location>
</feature>
<keyword evidence="2" id="KW-0812">Transmembrane</keyword>
<dbReference type="Gene3D" id="3.55.50.30">
    <property type="match status" value="1"/>
</dbReference>
<dbReference type="InterPro" id="IPR032508">
    <property type="entry name" value="FecR_C"/>
</dbReference>
<name>A0ABX8AB34_9BRAD</name>
<dbReference type="InterPro" id="IPR032623">
    <property type="entry name" value="FecR_N"/>
</dbReference>
<dbReference type="InterPro" id="IPR006860">
    <property type="entry name" value="FecR"/>
</dbReference>
<dbReference type="Gene3D" id="2.60.120.1440">
    <property type="match status" value="1"/>
</dbReference>
<evidence type="ECO:0000256" key="1">
    <source>
        <dbReference type="SAM" id="MobiDB-lite"/>
    </source>
</evidence>
<evidence type="ECO:0000313" key="6">
    <source>
        <dbReference type="EMBL" id="QUS40506.1"/>
    </source>
</evidence>
<feature type="domain" description="FecR protein" evidence="3">
    <location>
        <begin position="130"/>
        <end position="219"/>
    </location>
</feature>
<gene>
    <name evidence="6" type="ORF">RPMA_17950</name>
</gene>